<comment type="caution">
    <text evidence="1">The sequence shown here is derived from an EMBL/GenBank/DDBJ whole genome shotgun (WGS) entry which is preliminary data.</text>
</comment>
<evidence type="ECO:0000313" key="1">
    <source>
        <dbReference type="EMBL" id="KAK4826438.1"/>
    </source>
</evidence>
<dbReference type="Proteomes" id="UP001333110">
    <property type="component" value="Unassembled WGS sequence"/>
</dbReference>
<keyword evidence="2" id="KW-1185">Reference proteome</keyword>
<dbReference type="AlphaFoldDB" id="A0AAN7NEU3"/>
<gene>
    <name evidence="1" type="ORF">QYF61_009135</name>
</gene>
<sequence length="71" mass="8551">MARDHKVYEEKLERLAFFSLKNRRMMEGPSCRQQYPIGGYRENRVTFLSKSQSWQLKVGNRPESLKKSYKH</sequence>
<name>A0AAN7NEU3_MYCAM</name>
<dbReference type="EMBL" id="JAUNZN010000002">
    <property type="protein sequence ID" value="KAK4826438.1"/>
    <property type="molecule type" value="Genomic_DNA"/>
</dbReference>
<protein>
    <submittedName>
        <fullName evidence="1">Uncharacterized protein</fullName>
    </submittedName>
</protein>
<proteinExistence type="predicted"/>
<feature type="non-terminal residue" evidence="1">
    <location>
        <position position="71"/>
    </location>
</feature>
<accession>A0AAN7NEU3</accession>
<organism evidence="1 2">
    <name type="scientific">Mycteria americana</name>
    <name type="common">Wood stork</name>
    <dbReference type="NCBI Taxonomy" id="33587"/>
    <lineage>
        <taxon>Eukaryota</taxon>
        <taxon>Metazoa</taxon>
        <taxon>Chordata</taxon>
        <taxon>Craniata</taxon>
        <taxon>Vertebrata</taxon>
        <taxon>Euteleostomi</taxon>
        <taxon>Archelosauria</taxon>
        <taxon>Archosauria</taxon>
        <taxon>Dinosauria</taxon>
        <taxon>Saurischia</taxon>
        <taxon>Theropoda</taxon>
        <taxon>Coelurosauria</taxon>
        <taxon>Aves</taxon>
        <taxon>Neognathae</taxon>
        <taxon>Neoaves</taxon>
        <taxon>Aequornithes</taxon>
        <taxon>Ciconiiformes</taxon>
        <taxon>Ciconiidae</taxon>
        <taxon>Mycteria</taxon>
    </lineage>
</organism>
<reference evidence="1 2" key="1">
    <citation type="journal article" date="2023" name="J. Hered.">
        <title>Chromosome-level genome of the wood stork (Mycteria americana) provides insight into avian chromosome evolution.</title>
        <authorList>
            <person name="Flamio R. Jr."/>
            <person name="Ramstad K.M."/>
        </authorList>
    </citation>
    <scope>NUCLEOTIDE SEQUENCE [LARGE SCALE GENOMIC DNA]</scope>
    <source>
        <strain evidence="1">JAX WOST 10</strain>
    </source>
</reference>
<evidence type="ECO:0000313" key="2">
    <source>
        <dbReference type="Proteomes" id="UP001333110"/>
    </source>
</evidence>